<evidence type="ECO:0000256" key="12">
    <source>
        <dbReference type="ARBA" id="ARBA00023242"/>
    </source>
</evidence>
<feature type="compositionally biased region" description="Low complexity" evidence="14">
    <location>
        <begin position="243"/>
        <end position="269"/>
    </location>
</feature>
<evidence type="ECO:0000256" key="5">
    <source>
        <dbReference type="ARBA" id="ARBA00022763"/>
    </source>
</evidence>
<feature type="region of interest" description="Disordered" evidence="14">
    <location>
        <begin position="603"/>
        <end position="650"/>
    </location>
</feature>
<dbReference type="InterPro" id="IPR052131">
    <property type="entry name" value="ATRX_domain-containing"/>
</dbReference>
<evidence type="ECO:0000256" key="14">
    <source>
        <dbReference type="SAM" id="MobiDB-lite"/>
    </source>
</evidence>
<sequence length="869" mass="92763">MRKKQAATRHVVNGVLEVEGVSQPPKDNLVESTPKTLPPLEPRNFTIDPSGNIVLADGTPVVQPAVVEDTTGFSGQLDMQDGALPFKSQTIDSPGVLDTVKCTSCASRISPFSVPCEVHPVLKVIICKRCLKFYGKGDFPKDDFGKDENCRWCGDGGDLICCDSCSNTFCKSCIRRNIGRTYLHSIEELGENESWNCLLCTKEPLLPLQRQCFEIIQRVRTYHAQRKKRSERAHELWRQRSGASSASTPTPSVNTAISSPQVPPASVSSNRSLDTTQPLVGPSTNISAEKPLQAPPTSFSPPEGLNALAAVLAGVTSTCGTQLIAPFGALPQTSDLLAAVSNLQALASVPLNPSPAAPRSTLPETRHAKSSIPSVPNTSSVPTASKHPEIQALPANKNQSSGRGKWGSASNPNSSDWYLENVTVAGILDQISQVQASNIRNATKALRACLETFLSDLRRVETNLSRARTLDDITNIVRSFQSIFRFHFFSRIGNLVSRLQDDPKQPSANSTPSFAVSPTPNGDSNDRCKQISASEPTAFLQSPESSSTVKSNSSLTIDLTDEGEPVRGSRSQATRPPSIPTSAAAHLQVPIAAVSVAKTASVLAASSRSPPTTSTRPIRKRPVRRKRSPVNTSVTGTSINAPSARPVKRPRCVPSTEKCVITAATNVVADAAAAAPVVPSEAFSDLIEPAATDTAELETDTTACTDLSSVSFLNSVSRINVTHSQASNKTDSSAHSCPKASQSDNCSSLQPASSTESGPDTDCNGQFELDSSPHQSEAEKENNADAAPPVRQSPSRRTVDSHHSVTDDGDQNKTSSELSTAVGIFCKSGRSLTFPVSFNKVNNCTEGKSNLPRVTPFFSLNCELIYKEV</sequence>
<evidence type="ECO:0000256" key="10">
    <source>
        <dbReference type="ARBA" id="ARBA00023125"/>
    </source>
</evidence>
<proteinExistence type="inferred from homology"/>
<name>A0A0X3NL02_SCHSO</name>
<comment type="catalytic activity">
    <reaction evidence="13">
        <text>ATP + H2O = ADP + phosphate + H(+)</text>
        <dbReference type="Rhea" id="RHEA:13065"/>
        <dbReference type="ChEBI" id="CHEBI:15377"/>
        <dbReference type="ChEBI" id="CHEBI:15378"/>
        <dbReference type="ChEBI" id="CHEBI:30616"/>
        <dbReference type="ChEBI" id="CHEBI:43474"/>
        <dbReference type="ChEBI" id="CHEBI:456216"/>
        <dbReference type="EC" id="3.6.4.12"/>
    </reaction>
</comment>
<dbReference type="PROSITE" id="PS51533">
    <property type="entry name" value="ADD"/>
    <property type="match status" value="1"/>
</dbReference>
<dbReference type="GO" id="GO:0003678">
    <property type="term" value="F:DNA helicase activity"/>
    <property type="evidence" value="ECO:0007669"/>
    <property type="project" value="UniProtKB-EC"/>
</dbReference>
<dbReference type="GO" id="GO:0016787">
    <property type="term" value="F:hydrolase activity"/>
    <property type="evidence" value="ECO:0007669"/>
    <property type="project" value="UniProtKB-KW"/>
</dbReference>
<evidence type="ECO:0000256" key="3">
    <source>
        <dbReference type="ARBA" id="ARBA00022723"/>
    </source>
</evidence>
<feature type="compositionally biased region" description="Low complexity" evidence="14">
    <location>
        <begin position="542"/>
        <end position="554"/>
    </location>
</feature>
<keyword evidence="7" id="KW-0378">Hydrolase</keyword>
<dbReference type="GO" id="GO:0031490">
    <property type="term" value="F:chromatin DNA binding"/>
    <property type="evidence" value="ECO:0007669"/>
    <property type="project" value="TreeGrafter"/>
</dbReference>
<dbReference type="Gene3D" id="3.30.40.10">
    <property type="entry name" value="Zinc/RING finger domain, C3HC4 (zinc finger)"/>
    <property type="match status" value="1"/>
</dbReference>
<dbReference type="GO" id="GO:0005721">
    <property type="term" value="C:pericentric heterochromatin"/>
    <property type="evidence" value="ECO:0007669"/>
    <property type="project" value="TreeGrafter"/>
</dbReference>
<dbReference type="GO" id="GO:0006281">
    <property type="term" value="P:DNA repair"/>
    <property type="evidence" value="ECO:0007669"/>
    <property type="project" value="UniProtKB-KW"/>
</dbReference>
<dbReference type="InterPro" id="IPR041430">
    <property type="entry name" value="ADD_ATRX"/>
</dbReference>
<evidence type="ECO:0000256" key="4">
    <source>
        <dbReference type="ARBA" id="ARBA00022741"/>
    </source>
</evidence>
<dbReference type="GO" id="GO:0005634">
    <property type="term" value="C:nucleus"/>
    <property type="evidence" value="ECO:0007669"/>
    <property type="project" value="UniProtKB-SubCell"/>
</dbReference>
<dbReference type="InterPro" id="IPR013083">
    <property type="entry name" value="Znf_RING/FYVE/PHD"/>
</dbReference>
<feature type="domain" description="PHD-type" evidence="15">
    <location>
        <begin position="90"/>
        <end position="228"/>
    </location>
</feature>
<evidence type="ECO:0000256" key="13">
    <source>
        <dbReference type="ARBA" id="ARBA00047995"/>
    </source>
</evidence>
<gene>
    <name evidence="16" type="ORF">TR168215</name>
</gene>
<dbReference type="GO" id="GO:0008270">
    <property type="term" value="F:zinc ion binding"/>
    <property type="evidence" value="ECO:0007669"/>
    <property type="project" value="UniProtKB-KW"/>
</dbReference>
<keyword evidence="5" id="KW-0227">DNA damage</keyword>
<feature type="compositionally biased region" description="Polar residues" evidence="14">
    <location>
        <begin position="631"/>
        <end position="641"/>
    </location>
</feature>
<feature type="compositionally biased region" description="Polar residues" evidence="14">
    <location>
        <begin position="724"/>
        <end position="758"/>
    </location>
</feature>
<keyword evidence="12" id="KW-0539">Nucleus</keyword>
<dbReference type="InterPro" id="IPR025766">
    <property type="entry name" value="ADD"/>
</dbReference>
<evidence type="ECO:0000256" key="7">
    <source>
        <dbReference type="ARBA" id="ARBA00022801"/>
    </source>
</evidence>
<dbReference type="GO" id="GO:0006338">
    <property type="term" value="P:chromatin remodeling"/>
    <property type="evidence" value="ECO:0007669"/>
    <property type="project" value="TreeGrafter"/>
</dbReference>
<reference evidence="16" key="1">
    <citation type="submission" date="2016-01" db="EMBL/GenBank/DDBJ databases">
        <title>Reference transcriptome for the parasite Schistocephalus solidus: insights into the molecular evolution of parasitism.</title>
        <authorList>
            <person name="Hebert F.O."/>
            <person name="Grambauer S."/>
            <person name="Barber I."/>
            <person name="Landry C.R."/>
            <person name="Aubin-Horth N."/>
        </authorList>
    </citation>
    <scope>NUCLEOTIDE SEQUENCE</scope>
</reference>
<evidence type="ECO:0000256" key="2">
    <source>
        <dbReference type="ARBA" id="ARBA00007025"/>
    </source>
</evidence>
<evidence type="ECO:0000256" key="9">
    <source>
        <dbReference type="ARBA" id="ARBA00022840"/>
    </source>
</evidence>
<accession>A0A0X3NL02</accession>
<dbReference type="InterPro" id="IPR011011">
    <property type="entry name" value="Znf_FYVE_PHD"/>
</dbReference>
<keyword evidence="4" id="KW-0547">Nucleotide-binding</keyword>
<keyword evidence="9" id="KW-0067">ATP-binding</keyword>
<comment type="subcellular location">
    <subcellularLocation>
        <location evidence="1">Nucleus</location>
    </subcellularLocation>
</comment>
<feature type="region of interest" description="Disordered" evidence="14">
    <location>
        <begin position="500"/>
        <end position="582"/>
    </location>
</feature>
<evidence type="ECO:0000256" key="6">
    <source>
        <dbReference type="ARBA" id="ARBA00022771"/>
    </source>
</evidence>
<keyword evidence="10" id="KW-0238">DNA-binding</keyword>
<dbReference type="EMBL" id="GEEE01022606">
    <property type="protein sequence ID" value="JAP40619.1"/>
    <property type="molecule type" value="Transcribed_RNA"/>
</dbReference>
<organism evidence="16">
    <name type="scientific">Schistocephalus solidus</name>
    <name type="common">Tapeworm</name>
    <dbReference type="NCBI Taxonomy" id="70667"/>
    <lineage>
        <taxon>Eukaryota</taxon>
        <taxon>Metazoa</taxon>
        <taxon>Spiralia</taxon>
        <taxon>Lophotrochozoa</taxon>
        <taxon>Platyhelminthes</taxon>
        <taxon>Cestoda</taxon>
        <taxon>Eucestoda</taxon>
        <taxon>Diphyllobothriidea</taxon>
        <taxon>Diphyllobothriidae</taxon>
        <taxon>Schistocephalus</taxon>
    </lineage>
</organism>
<feature type="region of interest" description="Disordered" evidence="14">
    <location>
        <begin position="230"/>
        <end position="300"/>
    </location>
</feature>
<protein>
    <recommendedName>
        <fullName evidence="15">PHD-type domain-containing protein</fullName>
    </recommendedName>
</protein>
<dbReference type="GO" id="GO:0031297">
    <property type="term" value="P:replication fork processing"/>
    <property type="evidence" value="ECO:0007669"/>
    <property type="project" value="TreeGrafter"/>
</dbReference>
<feature type="region of interest" description="Disordered" evidence="14">
    <location>
        <begin position="20"/>
        <end position="39"/>
    </location>
</feature>
<comment type="similarity">
    <text evidence="2">Belongs to the SNF2/RAD54 helicase family.</text>
</comment>
<feature type="compositionally biased region" description="Low complexity" evidence="14">
    <location>
        <begin position="606"/>
        <end position="616"/>
    </location>
</feature>
<dbReference type="PANTHER" id="PTHR46357">
    <property type="entry name" value="TRANSCRIPTIONAL REGULATOR ATRX"/>
    <property type="match status" value="1"/>
</dbReference>
<evidence type="ECO:0000256" key="1">
    <source>
        <dbReference type="ARBA" id="ARBA00004123"/>
    </source>
</evidence>
<keyword evidence="3" id="KW-0479">Metal-binding</keyword>
<keyword evidence="8" id="KW-0862">Zinc</keyword>
<feature type="region of interest" description="Disordered" evidence="14">
    <location>
        <begin position="349"/>
        <end position="410"/>
    </location>
</feature>
<feature type="compositionally biased region" description="Polar residues" evidence="14">
    <location>
        <begin position="506"/>
        <end position="523"/>
    </location>
</feature>
<evidence type="ECO:0000256" key="8">
    <source>
        <dbReference type="ARBA" id="ARBA00022833"/>
    </source>
</evidence>
<feature type="compositionally biased region" description="Polar residues" evidence="14">
    <location>
        <begin position="371"/>
        <end position="383"/>
    </location>
</feature>
<dbReference type="GO" id="GO:0010468">
    <property type="term" value="P:regulation of gene expression"/>
    <property type="evidence" value="ECO:0007669"/>
    <property type="project" value="UniProtKB-ARBA"/>
</dbReference>
<feature type="compositionally biased region" description="Polar residues" evidence="14">
    <location>
        <begin position="396"/>
        <end position="410"/>
    </location>
</feature>
<dbReference type="CDD" id="cd11726">
    <property type="entry name" value="ADDz_ATRX"/>
    <property type="match status" value="1"/>
</dbReference>
<dbReference type="GO" id="GO:0005524">
    <property type="term" value="F:ATP binding"/>
    <property type="evidence" value="ECO:0007669"/>
    <property type="project" value="UniProtKB-KW"/>
</dbReference>
<keyword evidence="6" id="KW-0863">Zinc-finger</keyword>
<evidence type="ECO:0000256" key="11">
    <source>
        <dbReference type="ARBA" id="ARBA00023204"/>
    </source>
</evidence>
<feature type="compositionally biased region" description="Polar residues" evidence="14">
    <location>
        <begin position="270"/>
        <end position="287"/>
    </location>
</feature>
<evidence type="ECO:0000313" key="16">
    <source>
        <dbReference type="EMBL" id="JAP40619.1"/>
    </source>
</evidence>
<dbReference type="AlphaFoldDB" id="A0A0X3NL02"/>
<feature type="compositionally biased region" description="Basic residues" evidence="14">
    <location>
        <begin position="617"/>
        <end position="628"/>
    </location>
</feature>
<keyword evidence="11" id="KW-0234">DNA repair</keyword>
<feature type="region of interest" description="Disordered" evidence="14">
    <location>
        <begin position="724"/>
        <end position="816"/>
    </location>
</feature>
<dbReference type="Pfam" id="PF17981">
    <property type="entry name" value="ADD_ATRX"/>
    <property type="match status" value="1"/>
</dbReference>
<dbReference type="SUPFAM" id="SSF57903">
    <property type="entry name" value="FYVE/PHD zinc finger"/>
    <property type="match status" value="1"/>
</dbReference>
<evidence type="ECO:0000259" key="15">
    <source>
        <dbReference type="PROSITE" id="PS51533"/>
    </source>
</evidence>
<feature type="compositionally biased region" description="Basic and acidic residues" evidence="14">
    <location>
        <begin position="797"/>
        <end position="806"/>
    </location>
</feature>
<dbReference type="PANTHER" id="PTHR46357:SF1">
    <property type="entry name" value="TRANSCRIPTIONAL REGULATOR ATRX"/>
    <property type="match status" value="1"/>
</dbReference>